<dbReference type="InterPro" id="IPR029065">
    <property type="entry name" value="Enolase_C-like"/>
</dbReference>
<dbReference type="GO" id="GO:0016854">
    <property type="term" value="F:racemase and epimerase activity"/>
    <property type="evidence" value="ECO:0007669"/>
    <property type="project" value="UniProtKB-ARBA"/>
</dbReference>
<keyword evidence="3" id="KW-0413">Isomerase</keyword>
<evidence type="ECO:0000256" key="2">
    <source>
        <dbReference type="ARBA" id="ARBA00022723"/>
    </source>
</evidence>
<dbReference type="PANTHER" id="PTHR48073">
    <property type="entry name" value="O-SUCCINYLBENZOATE SYNTHASE-RELATED"/>
    <property type="match status" value="1"/>
</dbReference>
<dbReference type="PANTHER" id="PTHR48073:SF2">
    <property type="entry name" value="O-SUCCINYLBENZOATE SYNTHASE"/>
    <property type="match status" value="1"/>
</dbReference>
<gene>
    <name evidence="5" type="ORF">ENQ20_02935</name>
</gene>
<evidence type="ECO:0000256" key="3">
    <source>
        <dbReference type="ARBA" id="ARBA00023235"/>
    </source>
</evidence>
<evidence type="ECO:0000313" key="5">
    <source>
        <dbReference type="EMBL" id="HDX30430.1"/>
    </source>
</evidence>
<dbReference type="GO" id="GO:0046872">
    <property type="term" value="F:metal ion binding"/>
    <property type="evidence" value="ECO:0007669"/>
    <property type="project" value="UniProtKB-KW"/>
</dbReference>
<proteinExistence type="inferred from homology"/>
<protein>
    <submittedName>
        <fullName evidence="5">Enolase</fullName>
    </submittedName>
</protein>
<dbReference type="SMART" id="SM00922">
    <property type="entry name" value="MR_MLE"/>
    <property type="match status" value="1"/>
</dbReference>
<dbReference type="EMBL" id="DSMG01000038">
    <property type="protein sequence ID" value="HDX30430.1"/>
    <property type="molecule type" value="Genomic_DNA"/>
</dbReference>
<dbReference type="SUPFAM" id="SSF54826">
    <property type="entry name" value="Enolase N-terminal domain-like"/>
    <property type="match status" value="1"/>
</dbReference>
<dbReference type="SFLD" id="SFLDS00001">
    <property type="entry name" value="Enolase"/>
    <property type="match status" value="1"/>
</dbReference>
<comment type="caution">
    <text evidence="5">The sequence shown here is derived from an EMBL/GenBank/DDBJ whole genome shotgun (WGS) entry which is preliminary data.</text>
</comment>
<dbReference type="SFLD" id="SFLDG00180">
    <property type="entry name" value="muconate_cycloisomerase"/>
    <property type="match status" value="1"/>
</dbReference>
<dbReference type="Pfam" id="PF02746">
    <property type="entry name" value="MR_MLE_N"/>
    <property type="match status" value="1"/>
</dbReference>
<dbReference type="Gene3D" id="3.30.390.10">
    <property type="entry name" value="Enolase-like, N-terminal domain"/>
    <property type="match status" value="1"/>
</dbReference>
<dbReference type="SUPFAM" id="SSF51604">
    <property type="entry name" value="Enolase C-terminal domain-like"/>
    <property type="match status" value="1"/>
</dbReference>
<keyword evidence="2" id="KW-0479">Metal-binding</keyword>
<organism evidence="5">
    <name type="scientific">Caldilinea aerophila</name>
    <dbReference type="NCBI Taxonomy" id="133453"/>
    <lineage>
        <taxon>Bacteria</taxon>
        <taxon>Bacillati</taxon>
        <taxon>Chloroflexota</taxon>
        <taxon>Caldilineae</taxon>
        <taxon>Caldilineales</taxon>
        <taxon>Caldilineaceae</taxon>
        <taxon>Caldilinea</taxon>
    </lineage>
</organism>
<accession>A0A7C1JWS7</accession>
<dbReference type="InterPro" id="IPR029017">
    <property type="entry name" value="Enolase-like_N"/>
</dbReference>
<evidence type="ECO:0000259" key="4">
    <source>
        <dbReference type="SMART" id="SM00922"/>
    </source>
</evidence>
<dbReference type="Pfam" id="PF13378">
    <property type="entry name" value="MR_MLE_C"/>
    <property type="match status" value="1"/>
</dbReference>
<comment type="similarity">
    <text evidence="1">Belongs to the mandelate racemase/muconate lactonizing enzyme family.</text>
</comment>
<dbReference type="InterPro" id="IPR036849">
    <property type="entry name" value="Enolase-like_C_sf"/>
</dbReference>
<dbReference type="Gene3D" id="3.20.20.120">
    <property type="entry name" value="Enolase-like C-terminal domain"/>
    <property type="match status" value="1"/>
</dbReference>
<feature type="domain" description="Mandelate racemase/muconate lactonizing enzyme C-terminal" evidence="4">
    <location>
        <begin position="142"/>
        <end position="238"/>
    </location>
</feature>
<dbReference type="InterPro" id="IPR013341">
    <property type="entry name" value="Mandelate_racemase_N_dom"/>
</dbReference>
<evidence type="ECO:0000256" key="1">
    <source>
        <dbReference type="ARBA" id="ARBA00008031"/>
    </source>
</evidence>
<sequence length="363" mass="40078">MNAVPTIAAIETTVFRLPMYGELRWGSQSSLAEARHVLVRVALSDGSEGVAEAPPRPTIYGETASTIVAIIREELAPRLLGQPADKAWLHMAPIRNNHTARGAIDMAIYDALAQRAGRTLAEQLGATRTRVRVSYILGIGEREEVLAEAERVVAAGVRVLKVKVGRDWEEDVERIQELQANFGERVELYADANETMDSENAAERLAVLRDLGLRYCEEPLPVEQVRARAALRRRVVLPIIADDSVFTLRDLHRELELDTFDVLNIKTPRTGYTESLAMMEAACAAGKGVMVGSQAGSTIGTARAAIFAARAEVEHPSELSFFLKLREEITDRRLTLVDGWLSVEEALAVRVDPARLREMAVQF</sequence>
<dbReference type="InterPro" id="IPR013342">
    <property type="entry name" value="Mandelate_racemase_C"/>
</dbReference>
<name>A0A7C1JWS7_9CHLR</name>
<dbReference type="AlphaFoldDB" id="A0A7C1JWS7"/>
<reference evidence="5" key="1">
    <citation type="journal article" date="2020" name="mSystems">
        <title>Genome- and Community-Level Interaction Insights into Carbon Utilization and Element Cycling Functions of Hydrothermarchaeota in Hydrothermal Sediment.</title>
        <authorList>
            <person name="Zhou Z."/>
            <person name="Liu Y."/>
            <person name="Xu W."/>
            <person name="Pan J."/>
            <person name="Luo Z.H."/>
            <person name="Li M."/>
        </authorList>
    </citation>
    <scope>NUCLEOTIDE SEQUENCE [LARGE SCALE GENOMIC DNA]</scope>
    <source>
        <strain evidence="5">SpSt-289</strain>
    </source>
</reference>